<evidence type="ECO:0000313" key="4">
    <source>
        <dbReference type="WBParaSite" id="HPLM_0001100801-mRNA-1"/>
    </source>
</evidence>
<keyword evidence="1" id="KW-0812">Transmembrane</keyword>
<feature type="transmembrane region" description="Helical" evidence="1">
    <location>
        <begin position="25"/>
        <end position="45"/>
    </location>
</feature>
<keyword evidence="1" id="KW-1133">Transmembrane helix</keyword>
<dbReference type="EMBL" id="UZAF01017447">
    <property type="protein sequence ID" value="VDO41750.1"/>
    <property type="molecule type" value="Genomic_DNA"/>
</dbReference>
<evidence type="ECO:0000256" key="1">
    <source>
        <dbReference type="SAM" id="Phobius"/>
    </source>
</evidence>
<dbReference type="Proteomes" id="UP000268014">
    <property type="component" value="Unassembled WGS sequence"/>
</dbReference>
<gene>
    <name evidence="2" type="ORF">HPLM_LOCUS11000</name>
</gene>
<organism evidence="4">
    <name type="scientific">Haemonchus placei</name>
    <name type="common">Barber's pole worm</name>
    <dbReference type="NCBI Taxonomy" id="6290"/>
    <lineage>
        <taxon>Eukaryota</taxon>
        <taxon>Metazoa</taxon>
        <taxon>Ecdysozoa</taxon>
        <taxon>Nematoda</taxon>
        <taxon>Chromadorea</taxon>
        <taxon>Rhabditida</taxon>
        <taxon>Rhabditina</taxon>
        <taxon>Rhabditomorpha</taxon>
        <taxon>Strongyloidea</taxon>
        <taxon>Trichostrongylidae</taxon>
        <taxon>Haemonchus</taxon>
    </lineage>
</organism>
<dbReference type="OrthoDB" id="5832280at2759"/>
<evidence type="ECO:0000313" key="3">
    <source>
        <dbReference type="Proteomes" id="UP000268014"/>
    </source>
</evidence>
<keyword evidence="1" id="KW-0472">Membrane</keyword>
<keyword evidence="3" id="KW-1185">Reference proteome</keyword>
<dbReference type="WBParaSite" id="HPLM_0001100801-mRNA-1">
    <property type="protein sequence ID" value="HPLM_0001100801-mRNA-1"/>
    <property type="gene ID" value="HPLM_0001100801"/>
</dbReference>
<evidence type="ECO:0000313" key="2">
    <source>
        <dbReference type="EMBL" id="VDO41750.1"/>
    </source>
</evidence>
<sequence length="89" mass="10201">MYVPAYGMASIVCILPLPTFTLWRFLSSVAVIGGTLLMLFLAWTFHGLENADGLELHEAKNLLPVRLTFIHDLQYHRMVLYSPYHKHSL</sequence>
<protein>
    <submittedName>
        <fullName evidence="4">Aa_trans domain-containing protein</fullName>
    </submittedName>
</protein>
<dbReference type="OMA" id="FQKPRNA"/>
<accession>A0A0N4WJ37</accession>
<reference evidence="4" key="1">
    <citation type="submission" date="2017-02" db="UniProtKB">
        <authorList>
            <consortium name="WormBaseParasite"/>
        </authorList>
    </citation>
    <scope>IDENTIFICATION</scope>
</reference>
<reference evidence="2 3" key="2">
    <citation type="submission" date="2018-11" db="EMBL/GenBank/DDBJ databases">
        <authorList>
            <consortium name="Pathogen Informatics"/>
        </authorList>
    </citation>
    <scope>NUCLEOTIDE SEQUENCE [LARGE SCALE GENOMIC DNA]</scope>
    <source>
        <strain evidence="2 3">MHpl1</strain>
    </source>
</reference>
<proteinExistence type="predicted"/>
<dbReference type="AlphaFoldDB" id="A0A0N4WJ37"/>
<name>A0A0N4WJ37_HAEPC</name>